<reference evidence="2" key="1">
    <citation type="submission" date="2023-04" db="EMBL/GenBank/DDBJ databases">
        <title>Chromosome-level genome of Chaenocephalus aceratus.</title>
        <authorList>
            <person name="Park H."/>
        </authorList>
    </citation>
    <scope>NUCLEOTIDE SEQUENCE</scope>
    <source>
        <strain evidence="2">DE</strain>
        <tissue evidence="2">Muscle</tissue>
    </source>
</reference>
<keyword evidence="2" id="KW-0687">Ribonucleoprotein</keyword>
<keyword evidence="2" id="KW-0689">Ribosomal protein</keyword>
<organism evidence="2 3">
    <name type="scientific">Dissostichus eleginoides</name>
    <name type="common">Patagonian toothfish</name>
    <name type="synonym">Dissostichus amissus</name>
    <dbReference type="NCBI Taxonomy" id="100907"/>
    <lineage>
        <taxon>Eukaryota</taxon>
        <taxon>Metazoa</taxon>
        <taxon>Chordata</taxon>
        <taxon>Craniata</taxon>
        <taxon>Vertebrata</taxon>
        <taxon>Euteleostomi</taxon>
        <taxon>Actinopterygii</taxon>
        <taxon>Neopterygii</taxon>
        <taxon>Teleostei</taxon>
        <taxon>Neoteleostei</taxon>
        <taxon>Acanthomorphata</taxon>
        <taxon>Eupercaria</taxon>
        <taxon>Perciformes</taxon>
        <taxon>Notothenioidei</taxon>
        <taxon>Nototheniidae</taxon>
        <taxon>Dissostichus</taxon>
    </lineage>
</organism>
<keyword evidence="3" id="KW-1185">Reference proteome</keyword>
<accession>A0AAD9C019</accession>
<feature type="non-terminal residue" evidence="2">
    <location>
        <position position="1"/>
    </location>
</feature>
<evidence type="ECO:0000313" key="2">
    <source>
        <dbReference type="EMBL" id="KAK1893175.1"/>
    </source>
</evidence>
<gene>
    <name evidence="2" type="ORF">KUDE01_008244</name>
</gene>
<feature type="compositionally biased region" description="Polar residues" evidence="1">
    <location>
        <begin position="83"/>
        <end position="97"/>
    </location>
</feature>
<feature type="region of interest" description="Disordered" evidence="1">
    <location>
        <begin position="83"/>
        <end position="106"/>
    </location>
</feature>
<sequence>MTKTGKPDGCWAGIMHQYAQGKHRFSTGQRPKSKKWRSVIQRIDACPLTPIFNLPLRYIDIFGRRILCKCGYHVPIRGQSRTVTGHVLTNGSESKQGSPAPYSGDS</sequence>
<evidence type="ECO:0000256" key="1">
    <source>
        <dbReference type="SAM" id="MobiDB-lite"/>
    </source>
</evidence>
<dbReference type="EMBL" id="JASDAP010000013">
    <property type="protein sequence ID" value="KAK1893175.1"/>
    <property type="molecule type" value="Genomic_DNA"/>
</dbReference>
<dbReference type="GO" id="GO:0005840">
    <property type="term" value="C:ribosome"/>
    <property type="evidence" value="ECO:0007669"/>
    <property type="project" value="UniProtKB-KW"/>
</dbReference>
<protein>
    <submittedName>
        <fullName evidence="2">50S ribosomal protein L2</fullName>
    </submittedName>
</protein>
<dbReference type="AlphaFoldDB" id="A0AAD9C019"/>
<proteinExistence type="predicted"/>
<comment type="caution">
    <text evidence="2">The sequence shown here is derived from an EMBL/GenBank/DDBJ whole genome shotgun (WGS) entry which is preliminary data.</text>
</comment>
<evidence type="ECO:0000313" key="3">
    <source>
        <dbReference type="Proteomes" id="UP001228049"/>
    </source>
</evidence>
<dbReference type="Proteomes" id="UP001228049">
    <property type="component" value="Unassembled WGS sequence"/>
</dbReference>
<name>A0AAD9C019_DISEL</name>